<evidence type="ECO:0000313" key="2">
    <source>
        <dbReference type="EMBL" id="GEP62027.1"/>
    </source>
</evidence>
<keyword evidence="3" id="KW-1185">Reference proteome</keyword>
<evidence type="ECO:0008006" key="4">
    <source>
        <dbReference type="Google" id="ProtNLM"/>
    </source>
</evidence>
<accession>A0A512NSU9</accession>
<dbReference type="EMBL" id="BKAJ01000291">
    <property type="protein sequence ID" value="GEP62027.1"/>
    <property type="molecule type" value="Genomic_DNA"/>
</dbReference>
<dbReference type="GO" id="GO:0005506">
    <property type="term" value="F:iron ion binding"/>
    <property type="evidence" value="ECO:0007669"/>
    <property type="project" value="UniProtKB-ARBA"/>
</dbReference>
<dbReference type="SUPFAM" id="SSF51197">
    <property type="entry name" value="Clavaminate synthase-like"/>
    <property type="match status" value="1"/>
</dbReference>
<proteinExistence type="predicted"/>
<dbReference type="InterPro" id="IPR008775">
    <property type="entry name" value="Phytyl_CoA_dOase-like"/>
</dbReference>
<dbReference type="Gene3D" id="2.60.120.620">
    <property type="entry name" value="q2cbj1_9rhob like domain"/>
    <property type="match status" value="1"/>
</dbReference>
<dbReference type="AlphaFoldDB" id="A0A512NSU9"/>
<comment type="cofactor">
    <cofactor evidence="1">
        <name>Fe(2+)</name>
        <dbReference type="ChEBI" id="CHEBI:29033"/>
    </cofactor>
</comment>
<gene>
    <name evidence="2" type="ORF">RSO01_91930</name>
</gene>
<protein>
    <recommendedName>
        <fullName evidence="4">Phytanoyl-CoA dioxygenase</fullName>
    </recommendedName>
</protein>
<evidence type="ECO:0000256" key="1">
    <source>
        <dbReference type="ARBA" id="ARBA00001954"/>
    </source>
</evidence>
<dbReference type="Proteomes" id="UP000321058">
    <property type="component" value="Unassembled WGS sequence"/>
</dbReference>
<evidence type="ECO:0000313" key="3">
    <source>
        <dbReference type="Proteomes" id="UP000321058"/>
    </source>
</evidence>
<dbReference type="Pfam" id="PF05721">
    <property type="entry name" value="PhyH"/>
    <property type="match status" value="1"/>
</dbReference>
<dbReference type="PANTHER" id="PTHR20883">
    <property type="entry name" value="PHYTANOYL-COA DIOXYGENASE DOMAIN CONTAINING 1"/>
    <property type="match status" value="1"/>
</dbReference>
<name>A0A512NSU9_9HYPH</name>
<comment type="caution">
    <text evidence="2">The sequence shown here is derived from an EMBL/GenBank/DDBJ whole genome shotgun (WGS) entry which is preliminary data.</text>
</comment>
<organism evidence="2 3">
    <name type="scientific">Reyranella soli</name>
    <dbReference type="NCBI Taxonomy" id="1230389"/>
    <lineage>
        <taxon>Bacteria</taxon>
        <taxon>Pseudomonadati</taxon>
        <taxon>Pseudomonadota</taxon>
        <taxon>Alphaproteobacteria</taxon>
        <taxon>Hyphomicrobiales</taxon>
        <taxon>Reyranellaceae</taxon>
        <taxon>Reyranella</taxon>
    </lineage>
</organism>
<dbReference type="PANTHER" id="PTHR20883:SF48">
    <property type="entry name" value="ECTOINE DIOXYGENASE"/>
    <property type="match status" value="1"/>
</dbReference>
<sequence>MPVLDAAEVRALRADLEYWEKQQGHALEYPEKSKSYLLYGWADTLVHHPRVLDAVEDVIGPDILVYHSTMWIKEAHTPAYVRWHQDGAYFFLDPLEHVTAWVALSEASELAGCMRVIPGTHRLPMIEHDDKPGPHNMINRGQGISDRFDGETGVSMPLRAGELSLHHTALVHCSPGNDNDDRRMGLGISFIPAHVRPVGPVKPSALLVRGEDRYGHFLPEKRLGTPMSPEAQAAHAEAVRLFRLRQDQGFTKAAE</sequence>
<reference evidence="2 3" key="1">
    <citation type="submission" date="2019-07" db="EMBL/GenBank/DDBJ databases">
        <title>Whole genome shotgun sequence of Reyranella soli NBRC 108950.</title>
        <authorList>
            <person name="Hosoyama A."/>
            <person name="Uohara A."/>
            <person name="Ohji S."/>
            <person name="Ichikawa N."/>
        </authorList>
    </citation>
    <scope>NUCLEOTIDE SEQUENCE [LARGE SCALE GENOMIC DNA]</scope>
    <source>
        <strain evidence="2 3">NBRC 108950</strain>
    </source>
</reference>
<dbReference type="GO" id="GO:0016706">
    <property type="term" value="F:2-oxoglutarate-dependent dioxygenase activity"/>
    <property type="evidence" value="ECO:0007669"/>
    <property type="project" value="UniProtKB-ARBA"/>
</dbReference>